<sequence length="329" mass="36433">MNPVLAPLFALYDSSSGVNMVVRKLPHHLRQKWVMRAATYKSNHHVPIPPFEFFVDFVKTCATIQNDPAFNLENDKKAKPVLSRKTNLEAKPEFCPIHTTAMHSFLECKGFAAKSLSEKKATLKEKGVCYRCLSSTSHRAKDCNMTVKCSVCSGRHHTTMHQDRPSASLNPIREHGGEVSTKCTTLCKGGHLSRSCGKVVKVKVFPPDETKGIQVYAILDDQSNASLATPELMDQLGSSPSEIEYQLTSCGGTQAMSGRQLRNITVQPTDGRSLILPHVLECDTIPNDRSEIPSSEVAQTSWPSQSHKEKNPSSRQRNPHRTADWTGPP</sequence>
<comment type="caution">
    <text evidence="2">The sequence shown here is derived from an EMBL/GenBank/DDBJ whole genome shotgun (WGS) entry which is preliminary data.</text>
</comment>
<accession>A0AAN9ANT8</accession>
<name>A0AAN9ANT8_9CAEN</name>
<dbReference type="PANTHER" id="PTHR47331">
    <property type="entry name" value="PHD-TYPE DOMAIN-CONTAINING PROTEIN"/>
    <property type="match status" value="1"/>
</dbReference>
<organism evidence="2 3">
    <name type="scientific">Littorina saxatilis</name>
    <dbReference type="NCBI Taxonomy" id="31220"/>
    <lineage>
        <taxon>Eukaryota</taxon>
        <taxon>Metazoa</taxon>
        <taxon>Spiralia</taxon>
        <taxon>Lophotrochozoa</taxon>
        <taxon>Mollusca</taxon>
        <taxon>Gastropoda</taxon>
        <taxon>Caenogastropoda</taxon>
        <taxon>Littorinimorpha</taxon>
        <taxon>Littorinoidea</taxon>
        <taxon>Littorinidae</taxon>
        <taxon>Littorina</taxon>
    </lineage>
</organism>
<proteinExistence type="predicted"/>
<evidence type="ECO:0000313" key="2">
    <source>
        <dbReference type="EMBL" id="KAK7090352.1"/>
    </source>
</evidence>
<protein>
    <submittedName>
        <fullName evidence="2">Uncharacterized protein</fullName>
    </submittedName>
</protein>
<keyword evidence="3" id="KW-1185">Reference proteome</keyword>
<gene>
    <name evidence="2" type="ORF">V1264_010161</name>
</gene>
<dbReference type="AlphaFoldDB" id="A0AAN9ANT8"/>
<feature type="compositionally biased region" description="Polar residues" evidence="1">
    <location>
        <begin position="292"/>
        <end position="305"/>
    </location>
</feature>
<evidence type="ECO:0000313" key="3">
    <source>
        <dbReference type="Proteomes" id="UP001374579"/>
    </source>
</evidence>
<dbReference type="EMBL" id="JBAMIC010000024">
    <property type="protein sequence ID" value="KAK7090352.1"/>
    <property type="molecule type" value="Genomic_DNA"/>
</dbReference>
<reference evidence="2 3" key="1">
    <citation type="submission" date="2024-02" db="EMBL/GenBank/DDBJ databases">
        <title>Chromosome-scale genome assembly of the rough periwinkle Littorina saxatilis.</title>
        <authorList>
            <person name="De Jode A."/>
            <person name="Faria R."/>
            <person name="Formenti G."/>
            <person name="Sims Y."/>
            <person name="Smith T.P."/>
            <person name="Tracey A."/>
            <person name="Wood J.M.D."/>
            <person name="Zagrodzka Z.B."/>
            <person name="Johannesson K."/>
            <person name="Butlin R.K."/>
            <person name="Leder E.H."/>
        </authorList>
    </citation>
    <scope>NUCLEOTIDE SEQUENCE [LARGE SCALE GENOMIC DNA]</scope>
    <source>
        <strain evidence="2">Snail1</strain>
        <tissue evidence="2">Muscle</tissue>
    </source>
</reference>
<evidence type="ECO:0000256" key="1">
    <source>
        <dbReference type="SAM" id="MobiDB-lite"/>
    </source>
</evidence>
<dbReference type="PANTHER" id="PTHR47331:SF6">
    <property type="entry name" value="DOUBLECORTIN DOMAIN-CONTAINING PROTEIN"/>
    <property type="match status" value="1"/>
</dbReference>
<feature type="region of interest" description="Disordered" evidence="1">
    <location>
        <begin position="286"/>
        <end position="329"/>
    </location>
</feature>
<dbReference type="Proteomes" id="UP001374579">
    <property type="component" value="Unassembled WGS sequence"/>
</dbReference>